<keyword evidence="1" id="KW-0175">Coiled coil</keyword>
<reference evidence="2" key="4">
    <citation type="submission" date="2025-09" db="UniProtKB">
        <authorList>
            <consortium name="Ensembl"/>
        </authorList>
    </citation>
    <scope>IDENTIFICATION</scope>
    <source>
        <strain evidence="2">HSOK</strain>
    </source>
</reference>
<dbReference type="InterPro" id="IPR029711">
    <property type="entry name" value="Haus7-like"/>
</dbReference>
<organism evidence="2 3">
    <name type="scientific">Oryzias latipes</name>
    <name type="common">Japanese rice fish</name>
    <name type="synonym">Japanese killifish</name>
    <dbReference type="NCBI Taxonomy" id="8090"/>
    <lineage>
        <taxon>Eukaryota</taxon>
        <taxon>Metazoa</taxon>
        <taxon>Chordata</taxon>
        <taxon>Craniata</taxon>
        <taxon>Vertebrata</taxon>
        <taxon>Euteleostomi</taxon>
        <taxon>Actinopterygii</taxon>
        <taxon>Neopterygii</taxon>
        <taxon>Teleostei</taxon>
        <taxon>Neoteleostei</taxon>
        <taxon>Acanthomorphata</taxon>
        <taxon>Ovalentaria</taxon>
        <taxon>Atherinomorphae</taxon>
        <taxon>Beloniformes</taxon>
        <taxon>Adrianichthyidae</taxon>
        <taxon>Oryziinae</taxon>
        <taxon>Oryzias</taxon>
    </lineage>
</organism>
<name>A0A3P9I3C7_ORYLA</name>
<dbReference type="PANTHER" id="PTHR14352">
    <property type="entry name" value="HAUS AUGMIN-LIKE COMPLEX SUBUNIT 7"/>
    <property type="match status" value="1"/>
</dbReference>
<protein>
    <submittedName>
        <fullName evidence="2">HAUS augmin-like complex, subunit 7</fullName>
    </submittedName>
</protein>
<sequence length="398" mass="44546">MAGPSTHLLARRVYDSLQAASCPLLQGLDLREADTMLQLLCSPSELRSSILAWIFSSIVPSFVSKAVSVKNPDVLTKEMAAVGEELMLCRKDDFDLIRGNTSPLRQLCFLEQLLTLISDTAKPCGSGEVLLSELFADENLPHLRQMLEPALNPWPVNIRALHKSSRSPYKPRKEAGDVAALLQKTQSELEQLQSKCDFLHSQQKSPSFCASSLRLAAGDLQQLMTTFCPVYESNLKAHCSREPPSFSTGTDIFQRVLQLLQACNTELEMLSEVPEASACLEEEVKQLQTLPRYWSRGEKLTLADQLKEFNRRIGVLLYQISPEQAPPSTDKTDKQVVMVTSLTCVGISFPVSSCRNCFTSFSRAQMSPSTFRTSVILRLPWVRSVYTGMLCMRERRIM</sequence>
<reference evidence="2" key="3">
    <citation type="submission" date="2025-08" db="UniProtKB">
        <authorList>
            <consortium name="Ensembl"/>
        </authorList>
    </citation>
    <scope>IDENTIFICATION</scope>
    <source>
        <strain evidence="2">HSOK</strain>
    </source>
</reference>
<dbReference type="Proteomes" id="UP000265200">
    <property type="component" value="Chromosome 7"/>
</dbReference>
<dbReference type="PANTHER" id="PTHR14352:SF2">
    <property type="entry name" value="HAUS AUGMIN-LIKE COMPLEX SUBUNIT 7"/>
    <property type="match status" value="1"/>
</dbReference>
<dbReference type="AlphaFoldDB" id="A0A3P9I3C7"/>
<evidence type="ECO:0000313" key="2">
    <source>
        <dbReference type="Ensembl" id="ENSORLP00015014462.1"/>
    </source>
</evidence>
<reference key="1">
    <citation type="journal article" date="2007" name="Nature">
        <title>The medaka draft genome and insights into vertebrate genome evolution.</title>
        <authorList>
            <person name="Kasahara M."/>
            <person name="Naruse K."/>
            <person name="Sasaki S."/>
            <person name="Nakatani Y."/>
            <person name="Qu W."/>
            <person name="Ahsan B."/>
            <person name="Yamada T."/>
            <person name="Nagayasu Y."/>
            <person name="Doi K."/>
            <person name="Kasai Y."/>
            <person name="Jindo T."/>
            <person name="Kobayashi D."/>
            <person name="Shimada A."/>
            <person name="Toyoda A."/>
            <person name="Kuroki Y."/>
            <person name="Fujiyama A."/>
            <person name="Sasaki T."/>
            <person name="Shimizu A."/>
            <person name="Asakawa S."/>
            <person name="Shimizu N."/>
            <person name="Hashimoto S."/>
            <person name="Yang J."/>
            <person name="Lee Y."/>
            <person name="Matsushima K."/>
            <person name="Sugano S."/>
            <person name="Sakaizumi M."/>
            <person name="Narita T."/>
            <person name="Ohishi K."/>
            <person name="Haga S."/>
            <person name="Ohta F."/>
            <person name="Nomoto H."/>
            <person name="Nogata K."/>
            <person name="Morishita T."/>
            <person name="Endo T."/>
            <person name="Shin-I T."/>
            <person name="Takeda H."/>
            <person name="Morishita S."/>
            <person name="Kohara Y."/>
        </authorList>
    </citation>
    <scope>NUCLEOTIDE SEQUENCE [LARGE SCALE GENOMIC DNA]</scope>
    <source>
        <strain>Hd-rR</strain>
    </source>
</reference>
<evidence type="ECO:0000313" key="3">
    <source>
        <dbReference type="Proteomes" id="UP000265200"/>
    </source>
</evidence>
<proteinExistence type="predicted"/>
<evidence type="ECO:0000256" key="1">
    <source>
        <dbReference type="SAM" id="Coils"/>
    </source>
</evidence>
<dbReference type="Ensembl" id="ENSORLT00015022106.1">
    <property type="protein sequence ID" value="ENSORLP00015014462.1"/>
    <property type="gene ID" value="ENSORLG00015015404.1"/>
</dbReference>
<feature type="coiled-coil region" evidence="1">
    <location>
        <begin position="175"/>
        <end position="202"/>
    </location>
</feature>
<accession>A0A3P9I3C7</accession>
<reference evidence="2 3" key="2">
    <citation type="submission" date="2017-04" db="EMBL/GenBank/DDBJ databases">
        <title>CpG methylation of centromeres and impact of large insertions on vertebrate speciation.</title>
        <authorList>
            <person name="Ichikawa K."/>
            <person name="Yoshimura J."/>
            <person name="Morishita S."/>
        </authorList>
    </citation>
    <scope>NUCLEOTIDE SEQUENCE</scope>
    <source>
        <strain evidence="2 3">HSOK</strain>
    </source>
</reference>